<comment type="caution">
    <text evidence="2">The sequence shown here is derived from an EMBL/GenBank/DDBJ whole genome shotgun (WGS) entry which is preliminary data.</text>
</comment>
<dbReference type="GO" id="GO:0070513">
    <property type="term" value="F:death domain binding"/>
    <property type="evidence" value="ECO:0007669"/>
    <property type="project" value="InterPro"/>
</dbReference>
<dbReference type="Pfam" id="PF00619">
    <property type="entry name" value="CARD"/>
    <property type="match status" value="1"/>
</dbReference>
<evidence type="ECO:0000313" key="3">
    <source>
        <dbReference type="Proteomes" id="UP001497497"/>
    </source>
</evidence>
<evidence type="ECO:0000259" key="1">
    <source>
        <dbReference type="PROSITE" id="PS50209"/>
    </source>
</evidence>
<keyword evidence="3" id="KW-1185">Reference proteome</keyword>
<dbReference type="Proteomes" id="UP001497497">
    <property type="component" value="Unassembled WGS sequence"/>
</dbReference>
<name>A0AAV2I4J1_LYMST</name>
<feature type="domain" description="CARD" evidence="1">
    <location>
        <begin position="12"/>
        <end position="102"/>
    </location>
</feature>
<dbReference type="AlphaFoldDB" id="A0AAV2I4J1"/>
<proteinExistence type="predicted"/>
<dbReference type="InterPro" id="IPR011029">
    <property type="entry name" value="DEATH-like_dom_sf"/>
</dbReference>
<gene>
    <name evidence="2" type="ORF">GSLYS_00015182001</name>
</gene>
<dbReference type="PANTHER" id="PTHR15034:SF5">
    <property type="entry name" value="DEATH DOMAIN-CONTAINING PROTEIN CRADD"/>
    <property type="match status" value="1"/>
</dbReference>
<dbReference type="GO" id="GO:0042981">
    <property type="term" value="P:regulation of apoptotic process"/>
    <property type="evidence" value="ECO:0007669"/>
    <property type="project" value="InterPro"/>
</dbReference>
<evidence type="ECO:0000313" key="2">
    <source>
        <dbReference type="EMBL" id="CAL1541576.1"/>
    </source>
</evidence>
<dbReference type="InterPro" id="IPR001315">
    <property type="entry name" value="CARD"/>
</dbReference>
<dbReference type="EMBL" id="CAXITT010000440">
    <property type="protein sequence ID" value="CAL1541576.1"/>
    <property type="molecule type" value="Genomic_DNA"/>
</dbReference>
<dbReference type="GO" id="GO:0002020">
    <property type="term" value="F:protease binding"/>
    <property type="evidence" value="ECO:0007669"/>
    <property type="project" value="InterPro"/>
</dbReference>
<sequence>MSEQKRISHGRLQPNHEQAIMMQYMYLKEELEAKYIVDSLLTHRVLDQDDKDEVLSARTRKDRTEILLNKILHAGPGDAFTIFLEALESNKYEHIAQKLKEHIYSTQHIGNVKPSLL</sequence>
<dbReference type="InterPro" id="IPR037939">
    <property type="entry name" value="CRADD"/>
</dbReference>
<protein>
    <recommendedName>
        <fullName evidence="1">CARD domain-containing protein</fullName>
    </recommendedName>
</protein>
<reference evidence="2 3" key="1">
    <citation type="submission" date="2024-04" db="EMBL/GenBank/DDBJ databases">
        <authorList>
            <consortium name="Genoscope - CEA"/>
            <person name="William W."/>
        </authorList>
    </citation>
    <scope>NUCLEOTIDE SEQUENCE [LARGE SCALE GENOMIC DNA]</scope>
</reference>
<dbReference type="SUPFAM" id="SSF47986">
    <property type="entry name" value="DEATH domain"/>
    <property type="match status" value="1"/>
</dbReference>
<dbReference type="CDD" id="cd01671">
    <property type="entry name" value="CARD"/>
    <property type="match status" value="1"/>
</dbReference>
<dbReference type="PROSITE" id="PS50209">
    <property type="entry name" value="CARD"/>
    <property type="match status" value="1"/>
</dbReference>
<accession>A0AAV2I4J1</accession>
<dbReference type="Gene3D" id="1.10.533.10">
    <property type="entry name" value="Death Domain, Fas"/>
    <property type="match status" value="1"/>
</dbReference>
<organism evidence="2 3">
    <name type="scientific">Lymnaea stagnalis</name>
    <name type="common">Great pond snail</name>
    <name type="synonym">Helix stagnalis</name>
    <dbReference type="NCBI Taxonomy" id="6523"/>
    <lineage>
        <taxon>Eukaryota</taxon>
        <taxon>Metazoa</taxon>
        <taxon>Spiralia</taxon>
        <taxon>Lophotrochozoa</taxon>
        <taxon>Mollusca</taxon>
        <taxon>Gastropoda</taxon>
        <taxon>Heterobranchia</taxon>
        <taxon>Euthyneura</taxon>
        <taxon>Panpulmonata</taxon>
        <taxon>Hygrophila</taxon>
        <taxon>Lymnaeoidea</taxon>
        <taxon>Lymnaeidae</taxon>
        <taxon>Lymnaea</taxon>
    </lineage>
</organism>
<dbReference type="PANTHER" id="PTHR15034">
    <property type="entry name" value="DEATH DOMAIN-CONTAINING PROTEIN CRADD"/>
    <property type="match status" value="1"/>
</dbReference>